<organism evidence="1 2">
    <name type="scientific">Trichonephila inaurata madagascariensis</name>
    <dbReference type="NCBI Taxonomy" id="2747483"/>
    <lineage>
        <taxon>Eukaryota</taxon>
        <taxon>Metazoa</taxon>
        <taxon>Ecdysozoa</taxon>
        <taxon>Arthropoda</taxon>
        <taxon>Chelicerata</taxon>
        <taxon>Arachnida</taxon>
        <taxon>Araneae</taxon>
        <taxon>Araneomorphae</taxon>
        <taxon>Entelegynae</taxon>
        <taxon>Araneoidea</taxon>
        <taxon>Nephilidae</taxon>
        <taxon>Trichonephila</taxon>
        <taxon>Trichonephila inaurata</taxon>
    </lineage>
</organism>
<gene>
    <name evidence="1" type="ORF">TNIN_437381</name>
</gene>
<dbReference type="EMBL" id="BMAV01024243">
    <property type="protein sequence ID" value="GFS31407.1"/>
    <property type="molecule type" value="Genomic_DNA"/>
</dbReference>
<dbReference type="AlphaFoldDB" id="A0A8X6I501"/>
<protein>
    <submittedName>
        <fullName evidence="1">Uncharacterized protein</fullName>
    </submittedName>
</protein>
<comment type="caution">
    <text evidence="1">The sequence shown here is derived from an EMBL/GenBank/DDBJ whole genome shotgun (WGS) entry which is preliminary data.</text>
</comment>
<reference evidence="1" key="1">
    <citation type="submission" date="2020-08" db="EMBL/GenBank/DDBJ databases">
        <title>Multicomponent nature underlies the extraordinary mechanical properties of spider dragline silk.</title>
        <authorList>
            <person name="Kono N."/>
            <person name="Nakamura H."/>
            <person name="Mori M."/>
            <person name="Yoshida Y."/>
            <person name="Ohtoshi R."/>
            <person name="Malay A.D."/>
            <person name="Moran D.A.P."/>
            <person name="Tomita M."/>
            <person name="Numata K."/>
            <person name="Arakawa K."/>
        </authorList>
    </citation>
    <scope>NUCLEOTIDE SEQUENCE</scope>
</reference>
<dbReference type="Proteomes" id="UP000886998">
    <property type="component" value="Unassembled WGS sequence"/>
</dbReference>
<evidence type="ECO:0000313" key="1">
    <source>
        <dbReference type="EMBL" id="GFS31407.1"/>
    </source>
</evidence>
<keyword evidence="2" id="KW-1185">Reference proteome</keyword>
<name>A0A8X6I501_9ARAC</name>
<sequence>MARVAIKGAYNTSHKSISDSIKSILERMKFDLVLKLDSFQMFMTTVYLRILILLGRATTESVSQVLELLN</sequence>
<proteinExistence type="predicted"/>
<evidence type="ECO:0000313" key="2">
    <source>
        <dbReference type="Proteomes" id="UP000886998"/>
    </source>
</evidence>
<accession>A0A8X6I501</accession>